<comment type="caution">
    <text evidence="2">The sequence shown here is derived from an EMBL/GenBank/DDBJ whole genome shotgun (WGS) entry which is preliminary data.</text>
</comment>
<evidence type="ECO:0000313" key="3">
    <source>
        <dbReference type="Proteomes" id="UP000076154"/>
    </source>
</evidence>
<comment type="similarity">
    <text evidence="1">Belongs to the MIX23 family.</text>
</comment>
<dbReference type="EMBL" id="LUEZ02000049">
    <property type="protein sequence ID" value="RDB22874.1"/>
    <property type="molecule type" value="Genomic_DNA"/>
</dbReference>
<proteinExistence type="inferred from homology"/>
<name>A0A369JU58_HYPMA</name>
<dbReference type="FunCoup" id="A0A369JU58">
    <property type="interactions" value="211"/>
</dbReference>
<evidence type="ECO:0000313" key="2">
    <source>
        <dbReference type="EMBL" id="RDB22874.1"/>
    </source>
</evidence>
<dbReference type="AlphaFoldDB" id="A0A369JU58"/>
<sequence>MPPKQQLLGSLAIQTPVQTPQIVRVSPSTCHDLSLFKEILREYRRLDDTIIMRLNRANAAVRDKERLQDSTGGNVQDQACLNMWRELVSNWKRRTELVEYCVKVVDQSLNEKRKAMDTQSDDPRTQRKIQAEIFADEVKRTQVHNELTVESIVRKRAADAFRSRCQFFVPPTTDPEAREVWNAAQ</sequence>
<dbReference type="Pfam" id="PF09774">
    <property type="entry name" value="MIX23"/>
    <property type="match status" value="1"/>
</dbReference>
<dbReference type="OrthoDB" id="5593818at2759"/>
<dbReference type="InParanoid" id="A0A369JU58"/>
<keyword evidence="3" id="KW-1185">Reference proteome</keyword>
<protein>
    <submittedName>
        <fullName evidence="2">Coiled-coil domain-containing protein 58</fullName>
    </submittedName>
</protein>
<dbReference type="STRING" id="39966.A0A369JU58"/>
<dbReference type="InterPro" id="IPR019171">
    <property type="entry name" value="MIX23"/>
</dbReference>
<dbReference type="PANTHER" id="PTHR31905:SF2">
    <property type="entry name" value="PROTEIN MIX23"/>
    <property type="match status" value="1"/>
</dbReference>
<gene>
    <name evidence="2" type="primary">ccdc58</name>
    <name evidence="2" type="ORF">Hypma_010209</name>
</gene>
<dbReference type="Proteomes" id="UP000076154">
    <property type="component" value="Unassembled WGS sequence"/>
</dbReference>
<dbReference type="PANTHER" id="PTHR31905">
    <property type="entry name" value="COILED-COIL DOMAIN-CONTAINING PROTEIN 58"/>
    <property type="match status" value="1"/>
</dbReference>
<reference evidence="2" key="1">
    <citation type="submission" date="2018-04" db="EMBL/GenBank/DDBJ databases">
        <title>Whole genome sequencing of Hypsizygus marmoreus.</title>
        <authorList>
            <person name="Choi I.-G."/>
            <person name="Min B."/>
            <person name="Kim J.-G."/>
            <person name="Kim S."/>
            <person name="Oh Y.-L."/>
            <person name="Kong W.-S."/>
            <person name="Park H."/>
            <person name="Jeong J."/>
            <person name="Song E.-S."/>
        </authorList>
    </citation>
    <scope>NUCLEOTIDE SEQUENCE [LARGE SCALE GENOMIC DNA]</scope>
    <source>
        <strain evidence="2">51987-8</strain>
    </source>
</reference>
<dbReference type="GO" id="GO:0005758">
    <property type="term" value="C:mitochondrial intermembrane space"/>
    <property type="evidence" value="ECO:0007669"/>
    <property type="project" value="InterPro"/>
</dbReference>
<organism evidence="2 3">
    <name type="scientific">Hypsizygus marmoreus</name>
    <name type="common">White beech mushroom</name>
    <name type="synonym">Agaricus marmoreus</name>
    <dbReference type="NCBI Taxonomy" id="39966"/>
    <lineage>
        <taxon>Eukaryota</taxon>
        <taxon>Fungi</taxon>
        <taxon>Dikarya</taxon>
        <taxon>Basidiomycota</taxon>
        <taxon>Agaricomycotina</taxon>
        <taxon>Agaricomycetes</taxon>
        <taxon>Agaricomycetidae</taxon>
        <taxon>Agaricales</taxon>
        <taxon>Tricholomatineae</taxon>
        <taxon>Lyophyllaceae</taxon>
        <taxon>Hypsizygus</taxon>
    </lineage>
</organism>
<accession>A0A369JU58</accession>
<evidence type="ECO:0000256" key="1">
    <source>
        <dbReference type="ARBA" id="ARBA00024204"/>
    </source>
</evidence>